<protein>
    <submittedName>
        <fullName evidence="2">Uncharacterized protein</fullName>
    </submittedName>
</protein>
<organism evidence="2 3">
    <name type="scientific">Streptomyces canus</name>
    <dbReference type="NCBI Taxonomy" id="58343"/>
    <lineage>
        <taxon>Bacteria</taxon>
        <taxon>Bacillati</taxon>
        <taxon>Actinomycetota</taxon>
        <taxon>Actinomycetes</taxon>
        <taxon>Kitasatosporales</taxon>
        <taxon>Streptomycetaceae</taxon>
        <taxon>Streptomyces</taxon>
        <taxon>Streptomyces aurantiacus group</taxon>
    </lineage>
</organism>
<evidence type="ECO:0000313" key="2">
    <source>
        <dbReference type="EMBL" id="MDQ0904135.1"/>
    </source>
</evidence>
<sequence length="89" mass="10404">MSDTQTAPWNNPPQRQKPLKRKRAEKQARQAEHWGRRLEEARKQGTDVVAEVTFDRLRSVLERLPQEARDRGYEAVTAALENIRETHAQ</sequence>
<dbReference type="AlphaFoldDB" id="A0AAW8F4F2"/>
<feature type="region of interest" description="Disordered" evidence="1">
    <location>
        <begin position="1"/>
        <end position="44"/>
    </location>
</feature>
<dbReference type="RefSeq" id="WP_306971651.1">
    <property type="nucleotide sequence ID" value="NZ_JAUSZV010000001.1"/>
</dbReference>
<feature type="compositionally biased region" description="Polar residues" evidence="1">
    <location>
        <begin position="1"/>
        <end position="14"/>
    </location>
</feature>
<reference evidence="2" key="1">
    <citation type="submission" date="2023-07" db="EMBL/GenBank/DDBJ databases">
        <title>Comparative genomics of wheat-associated soil bacteria to identify genetic determinants of phenazine resistance.</title>
        <authorList>
            <person name="Mouncey N."/>
        </authorList>
    </citation>
    <scope>NUCLEOTIDE SEQUENCE</scope>
    <source>
        <strain evidence="2">V4I22</strain>
    </source>
</reference>
<feature type="compositionally biased region" description="Basic and acidic residues" evidence="1">
    <location>
        <begin position="25"/>
        <end position="44"/>
    </location>
</feature>
<accession>A0AAW8F4F2</accession>
<evidence type="ECO:0000313" key="3">
    <source>
        <dbReference type="Proteomes" id="UP001234216"/>
    </source>
</evidence>
<comment type="caution">
    <text evidence="2">The sequence shown here is derived from an EMBL/GenBank/DDBJ whole genome shotgun (WGS) entry which is preliminary data.</text>
</comment>
<gene>
    <name evidence="2" type="ORF">QFZ22_000120</name>
</gene>
<proteinExistence type="predicted"/>
<dbReference type="EMBL" id="JAUSZV010000001">
    <property type="protein sequence ID" value="MDQ0904135.1"/>
    <property type="molecule type" value="Genomic_DNA"/>
</dbReference>
<evidence type="ECO:0000256" key="1">
    <source>
        <dbReference type="SAM" id="MobiDB-lite"/>
    </source>
</evidence>
<name>A0AAW8F4F2_9ACTN</name>
<dbReference type="Proteomes" id="UP001234216">
    <property type="component" value="Unassembled WGS sequence"/>
</dbReference>